<reference evidence="2" key="1">
    <citation type="submission" date="2024-05" db="EMBL/GenBank/DDBJ databases">
        <title>30 novel species of actinomycetes from the DSMZ collection.</title>
        <authorList>
            <person name="Nouioui I."/>
        </authorList>
    </citation>
    <scope>NUCLEOTIDE SEQUENCE</scope>
    <source>
        <strain evidence="2">DSM 40473</strain>
    </source>
</reference>
<comment type="caution">
    <text evidence="2">The sequence shown here is derived from an EMBL/GenBank/DDBJ whole genome shotgun (WGS) entry which is preliminary data.</text>
</comment>
<dbReference type="Proteomes" id="UP001180531">
    <property type="component" value="Unassembled WGS sequence"/>
</dbReference>
<dbReference type="EMBL" id="JAVRFI010000034">
    <property type="protein sequence ID" value="MDT0453653.1"/>
    <property type="molecule type" value="Genomic_DNA"/>
</dbReference>
<sequence length="108" mass="12007">MSDEHHEREDGGEDEEDRIQLSSATFPLLAPEVSASVFSAVMNLMVELREHPVPPLAHPVPGRPGWFSVPLARDIGLAEYHVREGEPGDDGPRIYIARIVISDDWPDL</sequence>
<evidence type="ECO:0000313" key="2">
    <source>
        <dbReference type="EMBL" id="MDT0453653.1"/>
    </source>
</evidence>
<organism evidence="2 3">
    <name type="scientific">Streptomyces hesseae</name>
    <dbReference type="NCBI Taxonomy" id="3075519"/>
    <lineage>
        <taxon>Bacteria</taxon>
        <taxon>Bacillati</taxon>
        <taxon>Actinomycetota</taxon>
        <taxon>Actinomycetes</taxon>
        <taxon>Kitasatosporales</taxon>
        <taxon>Streptomycetaceae</taxon>
        <taxon>Streptomyces</taxon>
    </lineage>
</organism>
<name>A0ABU2SXC1_9ACTN</name>
<proteinExistence type="predicted"/>
<evidence type="ECO:0000256" key="1">
    <source>
        <dbReference type="SAM" id="MobiDB-lite"/>
    </source>
</evidence>
<feature type="region of interest" description="Disordered" evidence="1">
    <location>
        <begin position="1"/>
        <end position="20"/>
    </location>
</feature>
<protein>
    <submittedName>
        <fullName evidence="2">Uncharacterized protein</fullName>
    </submittedName>
</protein>
<accession>A0ABU2SXC1</accession>
<evidence type="ECO:0000313" key="3">
    <source>
        <dbReference type="Proteomes" id="UP001180531"/>
    </source>
</evidence>
<keyword evidence="3" id="KW-1185">Reference proteome</keyword>
<gene>
    <name evidence="2" type="ORF">RM609_31910</name>
</gene>
<dbReference type="RefSeq" id="WP_311615726.1">
    <property type="nucleotide sequence ID" value="NZ_JAVRFI010000034.1"/>
</dbReference>